<keyword evidence="7 19" id="KW-0812">Transmembrane</keyword>
<dbReference type="InterPro" id="IPR001245">
    <property type="entry name" value="Ser-Thr/Tyr_kinase_cat_dom"/>
</dbReference>
<dbReference type="SMART" id="SM00220">
    <property type="entry name" value="S_TKc"/>
    <property type="match status" value="1"/>
</dbReference>
<feature type="domain" description="Protein kinase" evidence="21">
    <location>
        <begin position="703"/>
        <end position="977"/>
    </location>
</feature>
<dbReference type="PROSITE" id="PS50011">
    <property type="entry name" value="PROTEIN_KINASE_DOM"/>
    <property type="match status" value="1"/>
</dbReference>
<keyword evidence="10" id="KW-0547">Nucleotide-binding</keyword>
<dbReference type="Pfam" id="PF11721">
    <property type="entry name" value="Malectin"/>
    <property type="match status" value="1"/>
</dbReference>
<feature type="region of interest" description="Disordered" evidence="18">
    <location>
        <begin position="1010"/>
        <end position="1029"/>
    </location>
</feature>
<evidence type="ECO:0000256" key="5">
    <source>
        <dbReference type="ARBA" id="ARBA00022614"/>
    </source>
</evidence>
<evidence type="ECO:0000256" key="7">
    <source>
        <dbReference type="ARBA" id="ARBA00022692"/>
    </source>
</evidence>
<keyword evidence="4" id="KW-0597">Phosphoprotein</keyword>
<comment type="subcellular location">
    <subcellularLocation>
        <location evidence="1">Membrane</location>
        <topology evidence="1">Single-pass type I membrane protein</topology>
    </subcellularLocation>
</comment>
<keyword evidence="14" id="KW-0675">Receptor</keyword>
<dbReference type="Pfam" id="PF00560">
    <property type="entry name" value="LRR_1"/>
    <property type="match status" value="3"/>
</dbReference>
<proteinExistence type="predicted"/>
<dbReference type="InterPro" id="IPR032675">
    <property type="entry name" value="LRR_dom_sf"/>
</dbReference>
<dbReference type="EC" id="2.7.11.1" evidence="2"/>
<sequence>MKKPRLCSWKAWFFSSLLVLFSCSDSIDAQTNATAAATAPSEVRALNSIFQQWNLQALDTWNISGEPCSGTALTASDSEFEDPKNNPAIQCDCSYQGGTLCHITSLRAISLDKRGVMPVEFLELPFLYYLKIDQNFFSGPLPAFIGNMTSLGSLAQNDFSGPIPKELGNLKDLFMLSLGNNRFTGTVPPELGNLAKLEELYINSCGLSGEIPSTFANLEKFRILWLSDNAFTGKIPDFIGTWTRLTSLRLEGNSFDGPIPSSFVNLTSLTSLRIGDIYNGSSSLDFIRNLMNLNDLVVKNAMITGTLPSYITELQSLQKLDLSFNNLTGQIPSALFTMNSLRYLFLGNNSLSGSIPSQKSDTLQTMQVILSPNLFHMIDLSYNFLSGNLPSWANSGLQLNLVANNFRLTRSNTRHFPGLDCLQRSFPCFRNAPRYANFSIKCGGPAMRSDGISFEADNSPLGAATFNVISTRKWAVSNAGLFADSVNPQYAGNTGGLVGGTNTSGLYQTSRLSPGSLRYYGLGLENGLYTVNLFFAETGFPSNTSQSWKSVARRVFDVYIQGTRTLRDFDIAKEAGGVNIAITRNFTANVIDNHLEIHLFWAGKGTTGTPQEGTYGPSISAISVVPNFKPTVSGLPPDPKGKNHTALIAGVTVPVVVLASILIFAIIYVKRKKEAEDEEVLIGISPRPNTFSYSELKDATEDFSPSKKLGEGGFGPVYKGTLPDGRVVAVKQLSLASNQGKEQFVTEIATISAVHHRNLVKLYGCCIGGNRRLLVYEYHVNKSLDQALWGQNGLHLDWPTRFNICLSTARGLAYLHEESKPKIVHRDVKASNILLNEELCPKISDFGLAKLYDDKNTHVTTRAAGTIGYLAPEYAMRGHLTEKVDVFSFGVLALEIISGRPNSDSKLDDDKVYLLEWAWTLHENNQLLSLLDPRLVEFDKDEALRVIRVALLCTQASPSIRPPMSRVVAMLAGDTEVNNVTTKPSYLTDWDFKDITEAFMNEETQTSIVTDNSSSGIKSGSNTISSPEDQSTLITEFRETIAEGRVARQYPADSLKSEEQDRCTRNRKQIEASNNIPSDIISAPPHLIEKFASANADIEIRYEFKYNVDGAAKDGEAGYDGVLHDENGVVRSLFSGLIAAPNAEMAEVLAIKTAIDNYSGLEWKDKFR</sequence>
<keyword evidence="13 19" id="KW-0472">Membrane</keyword>
<evidence type="ECO:0000256" key="9">
    <source>
        <dbReference type="ARBA" id="ARBA00022737"/>
    </source>
</evidence>
<dbReference type="Pfam" id="PF13855">
    <property type="entry name" value="LRR_8"/>
    <property type="match status" value="1"/>
</dbReference>
<keyword evidence="5" id="KW-0433">Leucine-rich repeat</keyword>
<dbReference type="PROSITE" id="PS00108">
    <property type="entry name" value="PROTEIN_KINASE_ST"/>
    <property type="match status" value="1"/>
</dbReference>
<comment type="catalytic activity">
    <reaction evidence="16">
        <text>L-threonyl-[protein] + ATP = O-phospho-L-threonyl-[protein] + ADP + H(+)</text>
        <dbReference type="Rhea" id="RHEA:46608"/>
        <dbReference type="Rhea" id="RHEA-COMP:11060"/>
        <dbReference type="Rhea" id="RHEA-COMP:11605"/>
        <dbReference type="ChEBI" id="CHEBI:15378"/>
        <dbReference type="ChEBI" id="CHEBI:30013"/>
        <dbReference type="ChEBI" id="CHEBI:30616"/>
        <dbReference type="ChEBI" id="CHEBI:61977"/>
        <dbReference type="ChEBI" id="CHEBI:456216"/>
        <dbReference type="EC" id="2.7.11.1"/>
    </reaction>
</comment>
<dbReference type="Gene3D" id="1.10.510.10">
    <property type="entry name" value="Transferase(Phosphotransferase) domain 1"/>
    <property type="match status" value="1"/>
</dbReference>
<keyword evidence="12 19" id="KW-1133">Transmembrane helix</keyword>
<evidence type="ECO:0000256" key="12">
    <source>
        <dbReference type="ARBA" id="ARBA00022989"/>
    </source>
</evidence>
<dbReference type="SUPFAM" id="SSF56112">
    <property type="entry name" value="Protein kinase-like (PK-like)"/>
    <property type="match status" value="1"/>
</dbReference>
<evidence type="ECO:0000256" key="13">
    <source>
        <dbReference type="ARBA" id="ARBA00023136"/>
    </source>
</evidence>
<evidence type="ECO:0000313" key="22">
    <source>
        <dbReference type="EMBL" id="KAK8524701.1"/>
    </source>
</evidence>
<evidence type="ECO:0000256" key="1">
    <source>
        <dbReference type="ARBA" id="ARBA00004479"/>
    </source>
</evidence>
<protein>
    <recommendedName>
        <fullName evidence="2">non-specific serine/threonine protein kinase</fullName>
        <ecNumber evidence="2">2.7.11.1</ecNumber>
    </recommendedName>
</protein>
<dbReference type="SUPFAM" id="SSF52058">
    <property type="entry name" value="L domain-like"/>
    <property type="match status" value="1"/>
</dbReference>
<name>A0ABR2CWV1_9ROSI</name>
<evidence type="ECO:0000256" key="11">
    <source>
        <dbReference type="ARBA" id="ARBA00022840"/>
    </source>
</evidence>
<keyword evidence="15" id="KW-0325">Glycoprotein</keyword>
<evidence type="ECO:0000256" key="16">
    <source>
        <dbReference type="ARBA" id="ARBA00047899"/>
    </source>
</evidence>
<dbReference type="PROSITE" id="PS51257">
    <property type="entry name" value="PROKAR_LIPOPROTEIN"/>
    <property type="match status" value="1"/>
</dbReference>
<dbReference type="CDD" id="cd14066">
    <property type="entry name" value="STKc_IRAK"/>
    <property type="match status" value="1"/>
</dbReference>
<evidence type="ECO:0000256" key="3">
    <source>
        <dbReference type="ARBA" id="ARBA00022527"/>
    </source>
</evidence>
<gene>
    <name evidence="22" type="ORF">V6N12_029559</name>
</gene>
<keyword evidence="23" id="KW-1185">Reference proteome</keyword>
<evidence type="ECO:0000313" key="23">
    <source>
        <dbReference type="Proteomes" id="UP001472677"/>
    </source>
</evidence>
<dbReference type="PANTHER" id="PTHR48006">
    <property type="entry name" value="LEUCINE-RICH REPEAT-CONTAINING PROTEIN DDB_G0281931-RELATED"/>
    <property type="match status" value="1"/>
</dbReference>
<feature type="transmembrane region" description="Helical" evidence="19">
    <location>
        <begin position="646"/>
        <end position="669"/>
    </location>
</feature>
<dbReference type="InterPro" id="IPR008271">
    <property type="entry name" value="Ser/Thr_kinase_AS"/>
</dbReference>
<evidence type="ECO:0000256" key="10">
    <source>
        <dbReference type="ARBA" id="ARBA00022741"/>
    </source>
</evidence>
<dbReference type="Proteomes" id="UP001472677">
    <property type="component" value="Unassembled WGS sequence"/>
</dbReference>
<dbReference type="Gene3D" id="3.30.200.20">
    <property type="entry name" value="Phosphorylase Kinase, domain 1"/>
    <property type="match status" value="1"/>
</dbReference>
<feature type="signal peptide" evidence="20">
    <location>
        <begin position="1"/>
        <end position="29"/>
    </location>
</feature>
<organism evidence="22 23">
    <name type="scientific">Hibiscus sabdariffa</name>
    <name type="common">roselle</name>
    <dbReference type="NCBI Taxonomy" id="183260"/>
    <lineage>
        <taxon>Eukaryota</taxon>
        <taxon>Viridiplantae</taxon>
        <taxon>Streptophyta</taxon>
        <taxon>Embryophyta</taxon>
        <taxon>Tracheophyta</taxon>
        <taxon>Spermatophyta</taxon>
        <taxon>Magnoliopsida</taxon>
        <taxon>eudicotyledons</taxon>
        <taxon>Gunneridae</taxon>
        <taxon>Pentapetalae</taxon>
        <taxon>rosids</taxon>
        <taxon>malvids</taxon>
        <taxon>Malvales</taxon>
        <taxon>Malvaceae</taxon>
        <taxon>Malvoideae</taxon>
        <taxon>Hibiscus</taxon>
    </lineage>
</organism>
<dbReference type="PANTHER" id="PTHR48006:SF34">
    <property type="entry name" value="OS08G0203700 PROTEIN"/>
    <property type="match status" value="1"/>
</dbReference>
<dbReference type="Pfam" id="PF07714">
    <property type="entry name" value="PK_Tyr_Ser-Thr"/>
    <property type="match status" value="1"/>
</dbReference>
<evidence type="ECO:0000256" key="6">
    <source>
        <dbReference type="ARBA" id="ARBA00022679"/>
    </source>
</evidence>
<evidence type="ECO:0000256" key="17">
    <source>
        <dbReference type="ARBA" id="ARBA00048679"/>
    </source>
</evidence>
<dbReference type="InterPro" id="IPR001611">
    <property type="entry name" value="Leu-rich_rpt"/>
</dbReference>
<dbReference type="Gene3D" id="3.80.10.10">
    <property type="entry name" value="Ribonuclease Inhibitor"/>
    <property type="match status" value="2"/>
</dbReference>
<comment type="catalytic activity">
    <reaction evidence="17">
        <text>L-seryl-[protein] + ATP = O-phospho-L-seryl-[protein] + ADP + H(+)</text>
        <dbReference type="Rhea" id="RHEA:17989"/>
        <dbReference type="Rhea" id="RHEA-COMP:9863"/>
        <dbReference type="Rhea" id="RHEA-COMP:11604"/>
        <dbReference type="ChEBI" id="CHEBI:15378"/>
        <dbReference type="ChEBI" id="CHEBI:29999"/>
        <dbReference type="ChEBI" id="CHEBI:30616"/>
        <dbReference type="ChEBI" id="CHEBI:83421"/>
        <dbReference type="ChEBI" id="CHEBI:456216"/>
        <dbReference type="EC" id="2.7.11.1"/>
    </reaction>
</comment>
<keyword evidence="3" id="KW-0723">Serine/threonine-protein kinase</keyword>
<dbReference type="Gene3D" id="2.60.120.430">
    <property type="entry name" value="Galactose-binding lectin"/>
    <property type="match status" value="1"/>
</dbReference>
<accession>A0ABR2CWV1</accession>
<feature type="chain" id="PRO_5046270744" description="non-specific serine/threonine protein kinase" evidence="20">
    <location>
        <begin position="30"/>
        <end position="1168"/>
    </location>
</feature>
<keyword evidence="3" id="KW-0418">Kinase</keyword>
<evidence type="ECO:0000256" key="8">
    <source>
        <dbReference type="ARBA" id="ARBA00022729"/>
    </source>
</evidence>
<dbReference type="InterPro" id="IPR051824">
    <property type="entry name" value="LRR_Rcpt-Like_S/T_Kinase"/>
</dbReference>
<dbReference type="InterPro" id="IPR000719">
    <property type="entry name" value="Prot_kinase_dom"/>
</dbReference>
<evidence type="ECO:0000256" key="2">
    <source>
        <dbReference type="ARBA" id="ARBA00012513"/>
    </source>
</evidence>
<evidence type="ECO:0000259" key="21">
    <source>
        <dbReference type="PROSITE" id="PS50011"/>
    </source>
</evidence>
<keyword evidence="11" id="KW-0067">ATP-binding</keyword>
<dbReference type="InterPro" id="IPR021720">
    <property type="entry name" value="Malectin_dom"/>
</dbReference>
<evidence type="ECO:0000256" key="20">
    <source>
        <dbReference type="SAM" id="SignalP"/>
    </source>
</evidence>
<evidence type="ECO:0000256" key="19">
    <source>
        <dbReference type="SAM" id="Phobius"/>
    </source>
</evidence>
<evidence type="ECO:0000256" key="4">
    <source>
        <dbReference type="ARBA" id="ARBA00022553"/>
    </source>
</evidence>
<keyword evidence="8 20" id="KW-0732">Signal</keyword>
<reference evidence="22 23" key="1">
    <citation type="journal article" date="2024" name="G3 (Bethesda)">
        <title>Genome assembly of Hibiscus sabdariffa L. provides insights into metabolisms of medicinal natural products.</title>
        <authorList>
            <person name="Kim T."/>
        </authorList>
    </citation>
    <scope>NUCLEOTIDE SEQUENCE [LARGE SCALE GENOMIC DNA]</scope>
    <source>
        <strain evidence="22">TK-2024</strain>
        <tissue evidence="22">Old leaves</tissue>
    </source>
</reference>
<comment type="caution">
    <text evidence="22">The sequence shown here is derived from an EMBL/GenBank/DDBJ whole genome shotgun (WGS) entry which is preliminary data.</text>
</comment>
<dbReference type="InterPro" id="IPR011009">
    <property type="entry name" value="Kinase-like_dom_sf"/>
</dbReference>
<keyword evidence="9" id="KW-0677">Repeat</keyword>
<evidence type="ECO:0000256" key="14">
    <source>
        <dbReference type="ARBA" id="ARBA00023170"/>
    </source>
</evidence>
<evidence type="ECO:0000256" key="18">
    <source>
        <dbReference type="SAM" id="MobiDB-lite"/>
    </source>
</evidence>
<keyword evidence="6" id="KW-0808">Transferase</keyword>
<dbReference type="EMBL" id="JBBPBM010000041">
    <property type="protein sequence ID" value="KAK8524701.1"/>
    <property type="molecule type" value="Genomic_DNA"/>
</dbReference>
<evidence type="ECO:0000256" key="15">
    <source>
        <dbReference type="ARBA" id="ARBA00023180"/>
    </source>
</evidence>